<evidence type="ECO:0000259" key="9">
    <source>
        <dbReference type="Pfam" id="PF13847"/>
    </source>
</evidence>
<dbReference type="OrthoDB" id="66144at2759"/>
<evidence type="ECO:0000256" key="5">
    <source>
        <dbReference type="ARBA" id="ARBA00034545"/>
    </source>
</evidence>
<evidence type="ECO:0000256" key="4">
    <source>
        <dbReference type="ARBA" id="ARBA00034521"/>
    </source>
</evidence>
<dbReference type="InterPro" id="IPR026669">
    <property type="entry name" value="Arsenite_MeTrfase-like"/>
</dbReference>
<dbReference type="AlphaFoldDB" id="A0A7C8RLT2"/>
<dbReference type="SUPFAM" id="SSF53335">
    <property type="entry name" value="S-adenosyl-L-methionine-dependent methyltransferases"/>
    <property type="match status" value="1"/>
</dbReference>
<dbReference type="Pfam" id="PF13847">
    <property type="entry name" value="Methyltransf_31"/>
    <property type="match status" value="1"/>
</dbReference>
<comment type="catalytic activity">
    <reaction evidence="7">
        <text>arsenic triglutathione + 2 [thioredoxin]-dithiol + 2 S-adenosyl-L-methionine + H2O = dimethylarsinous acid + 2 [thioredoxin]-disulfide + 3 glutathione + 2 S-adenosyl-L-homocysteine + 2 H(+)</text>
        <dbReference type="Rhea" id="RHEA:69464"/>
        <dbReference type="Rhea" id="RHEA-COMP:10698"/>
        <dbReference type="Rhea" id="RHEA-COMP:10700"/>
        <dbReference type="ChEBI" id="CHEBI:15377"/>
        <dbReference type="ChEBI" id="CHEBI:15378"/>
        <dbReference type="ChEBI" id="CHEBI:23808"/>
        <dbReference type="ChEBI" id="CHEBI:29950"/>
        <dbReference type="ChEBI" id="CHEBI:50058"/>
        <dbReference type="ChEBI" id="CHEBI:57856"/>
        <dbReference type="ChEBI" id="CHEBI:57925"/>
        <dbReference type="ChEBI" id="CHEBI:59789"/>
        <dbReference type="ChEBI" id="CHEBI:183640"/>
        <dbReference type="EC" id="2.1.1.137"/>
    </reaction>
</comment>
<comment type="catalytic activity">
    <reaction evidence="8">
        <text>arsenic triglutathione + 3 [thioredoxin]-dithiol + 3 S-adenosyl-L-methionine = trimethylarsine + 3 [thioredoxin]-disulfide + 3 glutathione + 3 S-adenosyl-L-homocysteine + 3 H(+)</text>
        <dbReference type="Rhea" id="RHEA:69432"/>
        <dbReference type="Rhea" id="RHEA-COMP:10698"/>
        <dbReference type="Rhea" id="RHEA-COMP:10700"/>
        <dbReference type="ChEBI" id="CHEBI:15378"/>
        <dbReference type="ChEBI" id="CHEBI:27130"/>
        <dbReference type="ChEBI" id="CHEBI:29950"/>
        <dbReference type="ChEBI" id="CHEBI:50058"/>
        <dbReference type="ChEBI" id="CHEBI:57856"/>
        <dbReference type="ChEBI" id="CHEBI:57925"/>
        <dbReference type="ChEBI" id="CHEBI:59789"/>
        <dbReference type="ChEBI" id="CHEBI:183640"/>
        <dbReference type="EC" id="2.1.1.137"/>
    </reaction>
</comment>
<dbReference type="InterPro" id="IPR029063">
    <property type="entry name" value="SAM-dependent_MTases_sf"/>
</dbReference>
<dbReference type="PANTHER" id="PTHR43675">
    <property type="entry name" value="ARSENITE METHYLTRANSFERASE"/>
    <property type="match status" value="1"/>
</dbReference>
<evidence type="ECO:0000256" key="2">
    <source>
        <dbReference type="ARBA" id="ARBA00022691"/>
    </source>
</evidence>
<dbReference type="PANTHER" id="PTHR43675:SF8">
    <property type="entry name" value="ARSENITE METHYLTRANSFERASE"/>
    <property type="match status" value="1"/>
</dbReference>
<dbReference type="EMBL" id="JAABOJ010000002">
    <property type="protein sequence ID" value="KAF3289700.1"/>
    <property type="molecule type" value="Genomic_DNA"/>
</dbReference>
<dbReference type="GO" id="GO:0030791">
    <property type="term" value="F:arsenite methyltransferase activity"/>
    <property type="evidence" value="ECO:0007669"/>
    <property type="project" value="UniProtKB-EC"/>
</dbReference>
<gene>
    <name evidence="10" type="ORF">TWF970_003465</name>
</gene>
<keyword evidence="2" id="KW-0949">S-adenosyl-L-methionine</keyword>
<protein>
    <recommendedName>
        <fullName evidence="5">Arsenite methyltransferase</fullName>
        <ecNumber evidence="4">2.1.1.137</ecNumber>
    </recommendedName>
</protein>
<reference evidence="10 11" key="1">
    <citation type="submission" date="2020-01" db="EMBL/GenBank/DDBJ databases">
        <authorList>
            <person name="Palmer J.M."/>
        </authorList>
    </citation>
    <scope>NUCLEOTIDE SEQUENCE [LARGE SCALE GENOMIC DNA]</scope>
    <source>
        <strain evidence="10 11">TWF970</strain>
    </source>
</reference>
<evidence type="ECO:0000256" key="8">
    <source>
        <dbReference type="ARBA" id="ARBA00048428"/>
    </source>
</evidence>
<dbReference type="Gene3D" id="3.40.50.150">
    <property type="entry name" value="Vaccinia Virus protein VP39"/>
    <property type="match status" value="1"/>
</dbReference>
<accession>A0A7C8RLT2</accession>
<dbReference type="Proteomes" id="UP000474640">
    <property type="component" value="Unassembled WGS sequence"/>
</dbReference>
<evidence type="ECO:0000313" key="10">
    <source>
        <dbReference type="EMBL" id="KAF3289700.1"/>
    </source>
</evidence>
<comment type="catalytic activity">
    <reaction evidence="6">
        <text>arsenic triglutathione + [thioredoxin]-dithiol + S-adenosyl-L-methionine + 2 H2O = methylarsonous acid + [thioredoxin]-disulfide + 3 glutathione + S-adenosyl-L-homocysteine + H(+)</text>
        <dbReference type="Rhea" id="RHEA:69460"/>
        <dbReference type="Rhea" id="RHEA-COMP:10698"/>
        <dbReference type="Rhea" id="RHEA-COMP:10700"/>
        <dbReference type="ChEBI" id="CHEBI:15377"/>
        <dbReference type="ChEBI" id="CHEBI:15378"/>
        <dbReference type="ChEBI" id="CHEBI:17826"/>
        <dbReference type="ChEBI" id="CHEBI:29950"/>
        <dbReference type="ChEBI" id="CHEBI:50058"/>
        <dbReference type="ChEBI" id="CHEBI:57856"/>
        <dbReference type="ChEBI" id="CHEBI:57925"/>
        <dbReference type="ChEBI" id="CHEBI:59789"/>
        <dbReference type="ChEBI" id="CHEBI:183640"/>
        <dbReference type="EC" id="2.1.1.137"/>
    </reaction>
</comment>
<dbReference type="EC" id="2.1.1.137" evidence="4"/>
<evidence type="ECO:0000256" key="1">
    <source>
        <dbReference type="ARBA" id="ARBA00022679"/>
    </source>
</evidence>
<proteinExistence type="inferred from homology"/>
<comment type="caution">
    <text evidence="10">The sequence shown here is derived from an EMBL/GenBank/DDBJ whole genome shotgun (WGS) entry which is preliminary data.</text>
</comment>
<evidence type="ECO:0000313" key="11">
    <source>
        <dbReference type="Proteomes" id="UP000474640"/>
    </source>
</evidence>
<keyword evidence="1" id="KW-0808">Transferase</keyword>
<comment type="similarity">
    <text evidence="3">Belongs to the methyltransferase superfamily. Arsenite methyltransferase family.</text>
</comment>
<feature type="domain" description="Methyltransferase" evidence="9">
    <location>
        <begin position="64"/>
        <end position="212"/>
    </location>
</feature>
<name>A0A7C8RLT2_ORBOL</name>
<evidence type="ECO:0000256" key="7">
    <source>
        <dbReference type="ARBA" id="ARBA00047943"/>
    </source>
</evidence>
<sequence length="330" mass="34909">MDPKTIYQRVQKRYGSIARAENPEYSGAIAKAFGYSKEELNSVPKDANLGLSCGNPLAIASLRQGETVIDLGSGAGFDVFLAAKKVGAYGRAIGVDMNKDMLARAHENLTKSTEAENVTFIEAHITSIPLADGIADCVISNCVINLVPEADRPAVFAEMARILKPNGRVAISDILARKTLPLSMKENATLYTGCIAGAGTTEDYKRFLEDAGFSDIMVVDTESDLNIYVNTANLLQGRNENAAGCCGQSNKSVDSVKGEEGTGDGMASGCSEVGSKGQLCPDATVSRATLLREGNPGACSKANSVNQDHEIAGIDLNEWVGSFKIFAVKL</sequence>
<organism evidence="10 11">
    <name type="scientific">Orbilia oligospora</name>
    <name type="common">Nematode-trapping fungus</name>
    <name type="synonym">Arthrobotrys oligospora</name>
    <dbReference type="NCBI Taxonomy" id="2813651"/>
    <lineage>
        <taxon>Eukaryota</taxon>
        <taxon>Fungi</taxon>
        <taxon>Dikarya</taxon>
        <taxon>Ascomycota</taxon>
        <taxon>Pezizomycotina</taxon>
        <taxon>Orbiliomycetes</taxon>
        <taxon>Orbiliales</taxon>
        <taxon>Orbiliaceae</taxon>
        <taxon>Orbilia</taxon>
    </lineage>
</organism>
<dbReference type="InterPro" id="IPR025714">
    <property type="entry name" value="Methyltranfer_dom"/>
</dbReference>
<evidence type="ECO:0000256" key="3">
    <source>
        <dbReference type="ARBA" id="ARBA00034487"/>
    </source>
</evidence>
<dbReference type="CDD" id="cd02440">
    <property type="entry name" value="AdoMet_MTases"/>
    <property type="match status" value="1"/>
</dbReference>
<evidence type="ECO:0000256" key="6">
    <source>
        <dbReference type="ARBA" id="ARBA00047941"/>
    </source>
</evidence>